<dbReference type="PhylomeDB" id="D7GXG8"/>
<dbReference type="HOGENOM" id="CLU_2592887_0_0_1"/>
<protein>
    <submittedName>
        <fullName evidence="1">Uncharacterized protein</fullName>
    </submittedName>
</protein>
<proteinExistence type="predicted"/>
<name>D7GXG8_TRICA</name>
<dbReference type="Proteomes" id="UP000007266">
    <property type="component" value="Unassembled WGS sequence"/>
</dbReference>
<organism evidence="1 2">
    <name type="scientific">Tribolium castaneum</name>
    <name type="common">Red flour beetle</name>
    <dbReference type="NCBI Taxonomy" id="7070"/>
    <lineage>
        <taxon>Eukaryota</taxon>
        <taxon>Metazoa</taxon>
        <taxon>Ecdysozoa</taxon>
        <taxon>Arthropoda</taxon>
        <taxon>Hexapoda</taxon>
        <taxon>Insecta</taxon>
        <taxon>Pterygota</taxon>
        <taxon>Neoptera</taxon>
        <taxon>Endopterygota</taxon>
        <taxon>Coleoptera</taxon>
        <taxon>Polyphaga</taxon>
        <taxon>Cucujiformia</taxon>
        <taxon>Tenebrionidae</taxon>
        <taxon>Tenebrionidae incertae sedis</taxon>
        <taxon>Tribolium</taxon>
    </lineage>
</organism>
<reference evidence="1 2" key="1">
    <citation type="journal article" date="2008" name="Nature">
        <title>The genome of the model beetle and pest Tribolium castaneum.</title>
        <authorList>
            <consortium name="Tribolium Genome Sequencing Consortium"/>
            <person name="Richards S."/>
            <person name="Gibbs R.A."/>
            <person name="Weinstock G.M."/>
            <person name="Brown S.J."/>
            <person name="Denell R."/>
            <person name="Beeman R.W."/>
            <person name="Gibbs R."/>
            <person name="Beeman R.W."/>
            <person name="Brown S.J."/>
            <person name="Bucher G."/>
            <person name="Friedrich M."/>
            <person name="Grimmelikhuijzen C.J."/>
            <person name="Klingler M."/>
            <person name="Lorenzen M."/>
            <person name="Richards S."/>
            <person name="Roth S."/>
            <person name="Schroder R."/>
            <person name="Tautz D."/>
            <person name="Zdobnov E.M."/>
            <person name="Muzny D."/>
            <person name="Gibbs R.A."/>
            <person name="Weinstock G.M."/>
            <person name="Attaway T."/>
            <person name="Bell S."/>
            <person name="Buhay C.J."/>
            <person name="Chandrabose M.N."/>
            <person name="Chavez D."/>
            <person name="Clerk-Blankenburg K.P."/>
            <person name="Cree A."/>
            <person name="Dao M."/>
            <person name="Davis C."/>
            <person name="Chacko J."/>
            <person name="Dinh H."/>
            <person name="Dugan-Rocha S."/>
            <person name="Fowler G."/>
            <person name="Garner T.T."/>
            <person name="Garnes J."/>
            <person name="Gnirke A."/>
            <person name="Hawes A."/>
            <person name="Hernandez J."/>
            <person name="Hines S."/>
            <person name="Holder M."/>
            <person name="Hume J."/>
            <person name="Jhangiani S.N."/>
            <person name="Joshi V."/>
            <person name="Khan Z.M."/>
            <person name="Jackson L."/>
            <person name="Kovar C."/>
            <person name="Kowis A."/>
            <person name="Lee S."/>
            <person name="Lewis L.R."/>
            <person name="Margolis J."/>
            <person name="Morgan M."/>
            <person name="Nazareth L.V."/>
            <person name="Nguyen N."/>
            <person name="Okwuonu G."/>
            <person name="Parker D."/>
            <person name="Richards S."/>
            <person name="Ruiz S.J."/>
            <person name="Santibanez J."/>
            <person name="Savard J."/>
            <person name="Scherer S.E."/>
            <person name="Schneider B."/>
            <person name="Sodergren E."/>
            <person name="Tautz D."/>
            <person name="Vattahil S."/>
            <person name="Villasana D."/>
            <person name="White C.S."/>
            <person name="Wright R."/>
            <person name="Park Y."/>
            <person name="Beeman R.W."/>
            <person name="Lord J."/>
            <person name="Oppert B."/>
            <person name="Lorenzen M."/>
            <person name="Brown S."/>
            <person name="Wang L."/>
            <person name="Savard J."/>
            <person name="Tautz D."/>
            <person name="Richards S."/>
            <person name="Weinstock G."/>
            <person name="Gibbs R.A."/>
            <person name="Liu Y."/>
            <person name="Worley K."/>
            <person name="Weinstock G."/>
            <person name="Elsik C.G."/>
            <person name="Reese J.T."/>
            <person name="Elhaik E."/>
            <person name="Landan G."/>
            <person name="Graur D."/>
            <person name="Arensburger P."/>
            <person name="Atkinson P."/>
            <person name="Beeman R.W."/>
            <person name="Beidler J."/>
            <person name="Brown S.J."/>
            <person name="Demuth J.P."/>
            <person name="Drury D.W."/>
            <person name="Du Y.Z."/>
            <person name="Fujiwara H."/>
            <person name="Lorenzen M."/>
            <person name="Maselli V."/>
            <person name="Osanai M."/>
            <person name="Park Y."/>
            <person name="Robertson H.M."/>
            <person name="Tu Z."/>
            <person name="Wang J.J."/>
            <person name="Wang S."/>
            <person name="Richards S."/>
            <person name="Song H."/>
            <person name="Zhang L."/>
            <person name="Sodergren E."/>
            <person name="Werner D."/>
            <person name="Stanke M."/>
            <person name="Morgenstern B."/>
            <person name="Solovyev V."/>
            <person name="Kosarev P."/>
            <person name="Brown G."/>
            <person name="Chen H.C."/>
            <person name="Ermolaeva O."/>
            <person name="Hlavina W."/>
            <person name="Kapustin Y."/>
            <person name="Kiryutin B."/>
            <person name="Kitts P."/>
            <person name="Maglott D."/>
            <person name="Pruitt K."/>
            <person name="Sapojnikov V."/>
            <person name="Souvorov A."/>
            <person name="Mackey A.J."/>
            <person name="Waterhouse R.M."/>
            <person name="Wyder S."/>
            <person name="Zdobnov E.M."/>
            <person name="Zdobnov E.M."/>
            <person name="Wyder S."/>
            <person name="Kriventseva E.V."/>
            <person name="Kadowaki T."/>
            <person name="Bork P."/>
            <person name="Aranda M."/>
            <person name="Bao R."/>
            <person name="Beermann A."/>
            <person name="Berns N."/>
            <person name="Bolognesi R."/>
            <person name="Bonneton F."/>
            <person name="Bopp D."/>
            <person name="Brown S.J."/>
            <person name="Bucher G."/>
            <person name="Butts T."/>
            <person name="Chaumot A."/>
            <person name="Denell R.E."/>
            <person name="Ferrier D.E."/>
            <person name="Friedrich M."/>
            <person name="Gordon C.M."/>
            <person name="Jindra M."/>
            <person name="Klingler M."/>
            <person name="Lan Q."/>
            <person name="Lattorff H.M."/>
            <person name="Laudet V."/>
            <person name="von Levetsow C."/>
            <person name="Liu Z."/>
            <person name="Lutz R."/>
            <person name="Lynch J.A."/>
            <person name="da Fonseca R.N."/>
            <person name="Posnien N."/>
            <person name="Reuter R."/>
            <person name="Roth S."/>
            <person name="Savard J."/>
            <person name="Schinko J.B."/>
            <person name="Schmitt C."/>
            <person name="Schoppmeier M."/>
            <person name="Schroder R."/>
            <person name="Shippy T.D."/>
            <person name="Simonnet F."/>
            <person name="Marques-Souza H."/>
            <person name="Tautz D."/>
            <person name="Tomoyasu Y."/>
            <person name="Trauner J."/>
            <person name="Van der Zee M."/>
            <person name="Vervoort M."/>
            <person name="Wittkopp N."/>
            <person name="Wimmer E.A."/>
            <person name="Yang X."/>
            <person name="Jones A.K."/>
            <person name="Sattelle D.B."/>
            <person name="Ebert P.R."/>
            <person name="Nelson D."/>
            <person name="Scott J.G."/>
            <person name="Beeman R.W."/>
            <person name="Muthukrishnan S."/>
            <person name="Kramer K.J."/>
            <person name="Arakane Y."/>
            <person name="Beeman R.W."/>
            <person name="Zhu Q."/>
            <person name="Hogenkamp D."/>
            <person name="Dixit R."/>
            <person name="Oppert B."/>
            <person name="Jiang H."/>
            <person name="Zou Z."/>
            <person name="Marshall J."/>
            <person name="Elpidina E."/>
            <person name="Vinokurov K."/>
            <person name="Oppert C."/>
            <person name="Zou Z."/>
            <person name="Evans J."/>
            <person name="Lu Z."/>
            <person name="Zhao P."/>
            <person name="Sumathipala N."/>
            <person name="Altincicek B."/>
            <person name="Vilcinskas A."/>
            <person name="Williams M."/>
            <person name="Hultmark D."/>
            <person name="Hetru C."/>
            <person name="Jiang H."/>
            <person name="Grimmelikhuijzen C.J."/>
            <person name="Hauser F."/>
            <person name="Cazzamali G."/>
            <person name="Williamson M."/>
            <person name="Park Y."/>
            <person name="Li B."/>
            <person name="Tanaka Y."/>
            <person name="Predel R."/>
            <person name="Neupert S."/>
            <person name="Schachtner J."/>
            <person name="Verleyen P."/>
            <person name="Raible F."/>
            <person name="Bork P."/>
            <person name="Friedrich M."/>
            <person name="Walden K.K."/>
            <person name="Robertson H.M."/>
            <person name="Angeli S."/>
            <person name="Foret S."/>
            <person name="Bucher G."/>
            <person name="Schuetz S."/>
            <person name="Maleszka R."/>
            <person name="Wimmer E.A."/>
            <person name="Beeman R.W."/>
            <person name="Lorenzen M."/>
            <person name="Tomoyasu Y."/>
            <person name="Miller S.C."/>
            <person name="Grossmann D."/>
            <person name="Bucher G."/>
        </authorList>
    </citation>
    <scope>NUCLEOTIDE SEQUENCE [LARGE SCALE GENOMIC DNA]</scope>
    <source>
        <strain evidence="1 2">Georgia GA2</strain>
    </source>
</reference>
<evidence type="ECO:0000313" key="2">
    <source>
        <dbReference type="Proteomes" id="UP000007266"/>
    </source>
</evidence>
<sequence length="80" mass="9319">MHHCENYNKQFTTRQSRLRHEKLYCQLVKKQENGGPAAKKQKISHTTGWTLVKILHLELNVNYYIPLKASSYIPLPPSAK</sequence>
<dbReference type="InParanoid" id="D7GXG8"/>
<gene>
    <name evidence="1" type="primary">GLEAN_05022</name>
    <name evidence="1" type="ORF">TcasGA2_TC005022</name>
</gene>
<dbReference type="AlphaFoldDB" id="D7GXG8"/>
<accession>D7GXG8</accession>
<reference evidence="1 2" key="2">
    <citation type="journal article" date="2010" name="Nucleic Acids Res.">
        <title>BeetleBase in 2010: revisions to provide comprehensive genomic information for Tribolium castaneum.</title>
        <authorList>
            <person name="Kim H.S."/>
            <person name="Murphy T."/>
            <person name="Xia J."/>
            <person name="Caragea D."/>
            <person name="Park Y."/>
            <person name="Beeman R.W."/>
            <person name="Lorenzen M.D."/>
            <person name="Butcher S."/>
            <person name="Manak J.R."/>
            <person name="Brown S.J."/>
        </authorList>
    </citation>
    <scope>NUCLEOTIDE SEQUENCE [LARGE SCALE GENOMIC DNA]</scope>
    <source>
        <strain evidence="1 2">Georgia GA2</strain>
    </source>
</reference>
<evidence type="ECO:0000313" key="1">
    <source>
        <dbReference type="EMBL" id="EFA13509.1"/>
    </source>
</evidence>
<dbReference type="EMBL" id="KQ972298">
    <property type="protein sequence ID" value="EFA13509.1"/>
    <property type="molecule type" value="Genomic_DNA"/>
</dbReference>
<keyword evidence="2" id="KW-1185">Reference proteome</keyword>